<organism evidence="1 2">
    <name type="scientific">Mariniplasma anaerobium</name>
    <dbReference type="NCBI Taxonomy" id="2735436"/>
    <lineage>
        <taxon>Bacteria</taxon>
        <taxon>Bacillati</taxon>
        <taxon>Mycoplasmatota</taxon>
        <taxon>Mollicutes</taxon>
        <taxon>Acholeplasmatales</taxon>
        <taxon>Acholeplasmataceae</taxon>
        <taxon>Mariniplasma</taxon>
    </lineage>
</organism>
<dbReference type="AlphaFoldDB" id="A0A7U9TGR3"/>
<dbReference type="RefSeq" id="WP_176238696.1">
    <property type="nucleotide sequence ID" value="NZ_AP024412.1"/>
</dbReference>
<dbReference type="KEGG" id="manr:MPAN_007580"/>
<evidence type="ECO:0000313" key="1">
    <source>
        <dbReference type="EMBL" id="BCR35865.1"/>
    </source>
</evidence>
<protein>
    <submittedName>
        <fullName evidence="1">Uncharacterized protein</fullName>
    </submittedName>
</protein>
<evidence type="ECO:0000313" key="2">
    <source>
        <dbReference type="Proteomes" id="UP000620133"/>
    </source>
</evidence>
<name>A0A7U9TGR3_9MOLU</name>
<dbReference type="EMBL" id="AP024412">
    <property type="protein sequence ID" value="BCR35865.1"/>
    <property type="molecule type" value="Genomic_DNA"/>
</dbReference>
<accession>A0A7U9TGR3</accession>
<proteinExistence type="predicted"/>
<dbReference type="Proteomes" id="UP000620133">
    <property type="component" value="Chromosome"/>
</dbReference>
<gene>
    <name evidence="1" type="ORF">MPAN_007580</name>
</gene>
<sequence length="139" mass="16222">MKNIEIIKDINIFIANIGMDIKNWIQVLFENHLLKVEYIKLLEMGAFIGCLLFISLIFIIESNKIKRTEFLGKNTSSYLEIGLILGTLTTLILMFINSSTFNVSIIFIIYLFFAYTINKIRIHFFEKTGPKTKYQKQII</sequence>
<reference evidence="1" key="1">
    <citation type="submission" date="2021-01" db="EMBL/GenBank/DDBJ databases">
        <title>Draft genome sequence of Acholeplasmataceae bacterium strain Mahy22.</title>
        <authorList>
            <person name="Watanabe M."/>
            <person name="Kojima H."/>
            <person name="Fukui M."/>
        </authorList>
    </citation>
    <scope>NUCLEOTIDE SEQUENCE</scope>
    <source>
        <strain evidence="1">Mahy22</strain>
    </source>
</reference>
<keyword evidence="2" id="KW-1185">Reference proteome</keyword>